<dbReference type="EMBL" id="CM023472">
    <property type="protein sequence ID" value="KAH7958929.1"/>
    <property type="molecule type" value="Genomic_DNA"/>
</dbReference>
<reference evidence="1" key="1">
    <citation type="submission" date="2020-05" db="EMBL/GenBank/DDBJ databases">
        <title>Large-scale comparative analyses of tick genomes elucidate their genetic diversity and vector capacities.</title>
        <authorList>
            <person name="Jia N."/>
            <person name="Wang J."/>
            <person name="Shi W."/>
            <person name="Du L."/>
            <person name="Sun Y."/>
            <person name="Zhan W."/>
            <person name="Jiang J."/>
            <person name="Wang Q."/>
            <person name="Zhang B."/>
            <person name="Ji P."/>
            <person name="Sakyi L.B."/>
            <person name="Cui X."/>
            <person name="Yuan T."/>
            <person name="Jiang B."/>
            <person name="Yang W."/>
            <person name="Lam T.T.-Y."/>
            <person name="Chang Q."/>
            <person name="Ding S."/>
            <person name="Wang X."/>
            <person name="Zhu J."/>
            <person name="Ruan X."/>
            <person name="Zhao L."/>
            <person name="Wei J."/>
            <person name="Que T."/>
            <person name="Du C."/>
            <person name="Cheng J."/>
            <person name="Dai P."/>
            <person name="Han X."/>
            <person name="Huang E."/>
            <person name="Gao Y."/>
            <person name="Liu J."/>
            <person name="Shao H."/>
            <person name="Ye R."/>
            <person name="Li L."/>
            <person name="Wei W."/>
            <person name="Wang X."/>
            <person name="Wang C."/>
            <person name="Yang T."/>
            <person name="Huo Q."/>
            <person name="Li W."/>
            <person name="Guo W."/>
            <person name="Chen H."/>
            <person name="Zhou L."/>
            <person name="Ni X."/>
            <person name="Tian J."/>
            <person name="Zhou Y."/>
            <person name="Sheng Y."/>
            <person name="Liu T."/>
            <person name="Pan Y."/>
            <person name="Xia L."/>
            <person name="Li J."/>
            <person name="Zhao F."/>
            <person name="Cao W."/>
        </authorList>
    </citation>
    <scope>NUCLEOTIDE SEQUENCE</scope>
    <source>
        <strain evidence="1">Dsil-2018</strain>
    </source>
</reference>
<protein>
    <submittedName>
        <fullName evidence="1">Uncharacterized protein</fullName>
    </submittedName>
</protein>
<sequence length="128" mass="14294">MGKKYFLPWWKPGYETCNENVSLFAVPRETDRLKIWRHAIPRKDRVLQSTDYVCEKYFEPRYVTKTSEAVYKGRVLGAALGMSSLTGTEMGGNPQLDFSLLCIVELGCNLVGCALAWAACPLLALALA</sequence>
<evidence type="ECO:0000313" key="2">
    <source>
        <dbReference type="Proteomes" id="UP000821865"/>
    </source>
</evidence>
<gene>
    <name evidence="1" type="ORF">HPB49_006535</name>
</gene>
<comment type="caution">
    <text evidence="1">The sequence shown here is derived from an EMBL/GenBank/DDBJ whole genome shotgun (WGS) entry which is preliminary data.</text>
</comment>
<organism evidence="1 2">
    <name type="scientific">Dermacentor silvarum</name>
    <name type="common">Tick</name>
    <dbReference type="NCBI Taxonomy" id="543639"/>
    <lineage>
        <taxon>Eukaryota</taxon>
        <taxon>Metazoa</taxon>
        <taxon>Ecdysozoa</taxon>
        <taxon>Arthropoda</taxon>
        <taxon>Chelicerata</taxon>
        <taxon>Arachnida</taxon>
        <taxon>Acari</taxon>
        <taxon>Parasitiformes</taxon>
        <taxon>Ixodida</taxon>
        <taxon>Ixodoidea</taxon>
        <taxon>Ixodidae</taxon>
        <taxon>Rhipicephalinae</taxon>
        <taxon>Dermacentor</taxon>
    </lineage>
</organism>
<keyword evidence="2" id="KW-1185">Reference proteome</keyword>
<evidence type="ECO:0000313" key="1">
    <source>
        <dbReference type="EMBL" id="KAH7958929.1"/>
    </source>
</evidence>
<accession>A0ACB8D3G8</accession>
<dbReference type="Proteomes" id="UP000821865">
    <property type="component" value="Chromosome 3"/>
</dbReference>
<name>A0ACB8D3G8_DERSI</name>
<proteinExistence type="predicted"/>